<dbReference type="InterPro" id="IPR022775">
    <property type="entry name" value="AP_mu_sigma_su"/>
</dbReference>
<dbReference type="InterPro" id="IPR016635">
    <property type="entry name" value="AP_complex_ssu"/>
</dbReference>
<dbReference type="Gene3D" id="3.30.450.60">
    <property type="match status" value="1"/>
</dbReference>
<gene>
    <name evidence="8" type="ORF">SteCoe_18375</name>
</gene>
<dbReference type="PIRSF" id="PIRSF015588">
    <property type="entry name" value="AP_complex_sigma"/>
    <property type="match status" value="1"/>
</dbReference>
<dbReference type="PANTHER" id="PTHR11753">
    <property type="entry name" value="ADAPTOR COMPLEXES SMALL SUBUNIT FAMILY"/>
    <property type="match status" value="1"/>
</dbReference>
<keyword evidence="4 6" id="KW-0653">Protein transport</keyword>
<sequence>MIRFLVIHNKQGKIRLSRWYTTIPYEEKCQLERDVHRLEINRDPKYTNFLEFKNFKVVYRRYAGLFFSVGVDYDGNVLSVLEIIHLFVEVMDQYFGSVCELDLVFNFHKVYGILDEILIGGEITETSKPLILQSLRAGEK</sequence>
<dbReference type="FunFam" id="3.30.450.60:FF:000010">
    <property type="entry name" value="AP complex subunit sigma"/>
    <property type="match status" value="1"/>
</dbReference>
<reference evidence="8 9" key="1">
    <citation type="submission" date="2016-11" db="EMBL/GenBank/DDBJ databases">
        <title>The macronuclear genome of Stentor coeruleus: a giant cell with tiny introns.</title>
        <authorList>
            <person name="Slabodnick M."/>
            <person name="Ruby J.G."/>
            <person name="Reiff S.B."/>
            <person name="Swart E.C."/>
            <person name="Gosai S."/>
            <person name="Prabakaran S."/>
            <person name="Witkowska E."/>
            <person name="Larue G.E."/>
            <person name="Fisher S."/>
            <person name="Freeman R.M."/>
            <person name="Gunawardena J."/>
            <person name="Chu W."/>
            <person name="Stover N.A."/>
            <person name="Gregory B.D."/>
            <person name="Nowacki M."/>
            <person name="Derisi J."/>
            <person name="Roy S.W."/>
            <person name="Marshall W.F."/>
            <person name="Sood P."/>
        </authorList>
    </citation>
    <scope>NUCLEOTIDE SEQUENCE [LARGE SCALE GENOMIC DNA]</scope>
    <source>
        <strain evidence="8">WM001</strain>
    </source>
</reference>
<evidence type="ECO:0000256" key="3">
    <source>
        <dbReference type="ARBA" id="ARBA00022448"/>
    </source>
</evidence>
<dbReference type="OrthoDB" id="298379at2759"/>
<dbReference type="SUPFAM" id="SSF64356">
    <property type="entry name" value="SNARE-like"/>
    <property type="match status" value="1"/>
</dbReference>
<evidence type="ECO:0000256" key="4">
    <source>
        <dbReference type="ARBA" id="ARBA00022927"/>
    </source>
</evidence>
<dbReference type="InterPro" id="IPR011012">
    <property type="entry name" value="Longin-like_dom_sf"/>
</dbReference>
<dbReference type="GO" id="GO:0012505">
    <property type="term" value="C:endomembrane system"/>
    <property type="evidence" value="ECO:0007669"/>
    <property type="project" value="UniProtKB-SubCell"/>
</dbReference>
<evidence type="ECO:0000256" key="5">
    <source>
        <dbReference type="ARBA" id="ARBA00023136"/>
    </source>
</evidence>
<dbReference type="Pfam" id="PF01217">
    <property type="entry name" value="Clat_adaptor_s"/>
    <property type="match status" value="1"/>
</dbReference>
<dbReference type="AlphaFoldDB" id="A0A1R2BWL1"/>
<evidence type="ECO:0000313" key="9">
    <source>
        <dbReference type="Proteomes" id="UP000187209"/>
    </source>
</evidence>
<name>A0A1R2BWL1_9CILI</name>
<keyword evidence="5 6" id="KW-0472">Membrane</keyword>
<keyword evidence="3 6" id="KW-0813">Transport</keyword>
<evidence type="ECO:0000313" key="8">
    <source>
        <dbReference type="EMBL" id="OMJ81199.1"/>
    </source>
</evidence>
<accession>A0A1R2BWL1</accession>
<proteinExistence type="inferred from homology"/>
<dbReference type="Proteomes" id="UP000187209">
    <property type="component" value="Unassembled WGS sequence"/>
</dbReference>
<comment type="similarity">
    <text evidence="2 6">Belongs to the adaptor complexes small subunit family.</text>
</comment>
<evidence type="ECO:0000256" key="1">
    <source>
        <dbReference type="ARBA" id="ARBA00004308"/>
    </source>
</evidence>
<evidence type="ECO:0000256" key="2">
    <source>
        <dbReference type="ARBA" id="ARBA00006972"/>
    </source>
</evidence>
<dbReference type="EMBL" id="MPUH01000389">
    <property type="protein sequence ID" value="OMJ81199.1"/>
    <property type="molecule type" value="Genomic_DNA"/>
</dbReference>
<organism evidence="8 9">
    <name type="scientific">Stentor coeruleus</name>
    <dbReference type="NCBI Taxonomy" id="5963"/>
    <lineage>
        <taxon>Eukaryota</taxon>
        <taxon>Sar</taxon>
        <taxon>Alveolata</taxon>
        <taxon>Ciliophora</taxon>
        <taxon>Postciliodesmatophora</taxon>
        <taxon>Heterotrichea</taxon>
        <taxon>Heterotrichida</taxon>
        <taxon>Stentoridae</taxon>
        <taxon>Stentor</taxon>
    </lineage>
</organism>
<comment type="subcellular location">
    <subcellularLocation>
        <location evidence="1">Endomembrane system</location>
    </subcellularLocation>
</comment>
<dbReference type="GO" id="GO:0005737">
    <property type="term" value="C:cytoplasm"/>
    <property type="evidence" value="ECO:0007669"/>
    <property type="project" value="UniProtKB-ARBA"/>
</dbReference>
<evidence type="ECO:0000259" key="7">
    <source>
        <dbReference type="Pfam" id="PF01217"/>
    </source>
</evidence>
<evidence type="ECO:0000256" key="6">
    <source>
        <dbReference type="PIRNR" id="PIRNR015588"/>
    </source>
</evidence>
<comment type="caution">
    <text evidence="8">The sequence shown here is derived from an EMBL/GenBank/DDBJ whole genome shotgun (WGS) entry which is preliminary data.</text>
</comment>
<dbReference type="GO" id="GO:0006886">
    <property type="term" value="P:intracellular protein transport"/>
    <property type="evidence" value="ECO:0007669"/>
    <property type="project" value="UniProtKB-UniRule"/>
</dbReference>
<feature type="domain" description="AP complex mu/sigma subunit" evidence="7">
    <location>
        <begin position="1"/>
        <end position="136"/>
    </location>
</feature>
<protein>
    <recommendedName>
        <fullName evidence="6">AP complex subunit sigma</fullName>
    </recommendedName>
</protein>
<keyword evidence="9" id="KW-1185">Reference proteome</keyword>